<gene>
    <name evidence="5" type="ORF">EDD18DRAFT_1190659</name>
</gene>
<dbReference type="InterPro" id="IPR051414">
    <property type="entry name" value="Adenylate-forming_Reductase"/>
</dbReference>
<reference evidence="5" key="1">
    <citation type="submission" date="2023-06" db="EMBL/GenBank/DDBJ databases">
        <authorList>
            <consortium name="Lawrence Berkeley National Laboratory"/>
            <person name="Ahrendt S."/>
            <person name="Sahu N."/>
            <person name="Indic B."/>
            <person name="Wong-Bajracharya J."/>
            <person name="Merenyi Z."/>
            <person name="Ke H.-M."/>
            <person name="Monk M."/>
            <person name="Kocsube S."/>
            <person name="Drula E."/>
            <person name="Lipzen A."/>
            <person name="Balint B."/>
            <person name="Henrissat B."/>
            <person name="Andreopoulos B."/>
            <person name="Martin F.M."/>
            <person name="Harder C.B."/>
            <person name="Rigling D."/>
            <person name="Ford K.L."/>
            <person name="Foster G.D."/>
            <person name="Pangilinan J."/>
            <person name="Papanicolaou A."/>
            <person name="Barry K."/>
            <person name="LaButti K."/>
            <person name="Viragh M."/>
            <person name="Koriabine M."/>
            <person name="Yan M."/>
            <person name="Riley R."/>
            <person name="Champramary S."/>
            <person name="Plett K.L."/>
            <person name="Tsai I.J."/>
            <person name="Slot J."/>
            <person name="Sipos G."/>
            <person name="Plett J."/>
            <person name="Nagy L.G."/>
            <person name="Grigoriev I.V."/>
        </authorList>
    </citation>
    <scope>NUCLEOTIDE SEQUENCE</scope>
    <source>
        <strain evidence="5">HWK02</strain>
    </source>
</reference>
<dbReference type="InterPro" id="IPR000873">
    <property type="entry name" value="AMP-dep_synth/lig_dom"/>
</dbReference>
<keyword evidence="2" id="KW-0597">Phosphoprotein</keyword>
<keyword evidence="6" id="KW-1185">Reference proteome</keyword>
<feature type="domain" description="Thioesterase" evidence="4">
    <location>
        <begin position="708"/>
        <end position="801"/>
    </location>
</feature>
<feature type="domain" description="AMP-dependent synthetase/ligase" evidence="3">
    <location>
        <begin position="96"/>
        <end position="365"/>
    </location>
</feature>
<dbReference type="InterPro" id="IPR042099">
    <property type="entry name" value="ANL_N_sf"/>
</dbReference>
<evidence type="ECO:0000256" key="2">
    <source>
        <dbReference type="ARBA" id="ARBA00022553"/>
    </source>
</evidence>
<dbReference type="InterPro" id="IPR036736">
    <property type="entry name" value="ACP-like_sf"/>
</dbReference>
<dbReference type="Pfam" id="PF23562">
    <property type="entry name" value="AMP-binding_C_3"/>
    <property type="match status" value="1"/>
</dbReference>
<evidence type="ECO:0000313" key="6">
    <source>
        <dbReference type="Proteomes" id="UP001175228"/>
    </source>
</evidence>
<sequence>MGIPLLTLTNINEMTQILSTSQMSLPAPQGVSSPTFKAPPLDGFLTFPELLDYNAIHSAKHPLFRYDDLDNGGFHTISWEEGVAAKHIHGEAPVTVGILANTNSITYFAVITGLMRLGFTPFPISPRNSAAAVTHLLKSTNCRHLVVGQDVSLQKVADTVCHQFWEADVDNKITTIPMPCFSDLFSTKPGSYEPLPPVRPDWSQTALIMHSSGTTRFPSPIYTTHKGMLHHALRPYYGDIDLCGQVHGSQAAPMYHIMGFVTVTNSAATGSIMACFPPVEPSMVATAERVLASVINTGTTTVITIPSFLVEWAGNPQAIEVLKAADAVVYGSGPLEKDAGDTLVANGVLLLSVYGLTESTVSLVMPNSIPVEGWEWMKVARNIDVAFISTDEQDIYRLYVKDGPLHSPTVLDSEIDGVQAFDTKDLVQLHPLNRNLFKVYGRAGEAILSAITNPVPIEAGLVMDKRIAAAMMFGRSKFQPGVLILPTPEEAFDPSDTIRLADYRASIWDTITKVNEQAPQHSRIYKEMIIIANPAKPFEFTVKGTLRRKAVLQVYEQEIEALYKTVDDVSHADVVIPQLWTLKNVVTMVRDIVTTVFERKIGDAEDIFLAGGDSLTATSIRNSLLRALRKSKVVPVAVIRGLPHNFVFDLPSITAMSAFIHGVVVGARAAPGAGSATEADAEAFPEIDSVPDLGQSLVKLREGSGEPPLIMLHGAGGLYFEYVFFAEKFRTAVWTMTVTPDTPLTSLREMAAFYFTKIKEERPVGPYRLASYSASSLLLVVLVKLFEDNGDEVAQATILDHFPAMFVYLANKFGNPNPRVESIQAMLDSGMAAIEGMMERDSNRDTLQRSKNLLMDAWKGGPANEMSRKSVGTIKAYLTAIAEFVYDLTTDETGAASIELVAQWMKTVKVPITVVVALAGAAGGVSVEDRELWADLGVKQCLSEAKVVSVKGGHYEFLTDEAVIQLLQEGY</sequence>
<organism evidence="5 6">
    <name type="scientific">Armillaria luteobubalina</name>
    <dbReference type="NCBI Taxonomy" id="153913"/>
    <lineage>
        <taxon>Eukaryota</taxon>
        <taxon>Fungi</taxon>
        <taxon>Dikarya</taxon>
        <taxon>Basidiomycota</taxon>
        <taxon>Agaricomycotina</taxon>
        <taxon>Agaricomycetes</taxon>
        <taxon>Agaricomycetidae</taxon>
        <taxon>Agaricales</taxon>
        <taxon>Marasmiineae</taxon>
        <taxon>Physalacriaceae</taxon>
        <taxon>Armillaria</taxon>
    </lineage>
</organism>
<dbReference type="Proteomes" id="UP001175228">
    <property type="component" value="Unassembled WGS sequence"/>
</dbReference>
<dbReference type="Pfam" id="PF00501">
    <property type="entry name" value="AMP-binding"/>
    <property type="match status" value="1"/>
</dbReference>
<dbReference type="SUPFAM" id="SSF56801">
    <property type="entry name" value="Acetyl-CoA synthetase-like"/>
    <property type="match status" value="1"/>
</dbReference>
<evidence type="ECO:0000259" key="4">
    <source>
        <dbReference type="Pfam" id="PF00975"/>
    </source>
</evidence>
<name>A0AA39PPZ9_9AGAR</name>
<dbReference type="AlphaFoldDB" id="A0AA39PPZ9"/>
<keyword evidence="1" id="KW-0596">Phosphopantetheine</keyword>
<accession>A0AA39PPZ9</accession>
<dbReference type="InterPro" id="IPR029058">
    <property type="entry name" value="AB_hydrolase_fold"/>
</dbReference>
<dbReference type="Gene3D" id="3.40.50.12780">
    <property type="entry name" value="N-terminal domain of ligase-like"/>
    <property type="match status" value="1"/>
</dbReference>
<dbReference type="EMBL" id="JAUEPU010000039">
    <property type="protein sequence ID" value="KAK0488395.1"/>
    <property type="molecule type" value="Genomic_DNA"/>
</dbReference>
<dbReference type="Pfam" id="PF00975">
    <property type="entry name" value="Thioesterase"/>
    <property type="match status" value="1"/>
</dbReference>
<dbReference type="PANTHER" id="PTHR43439:SF2">
    <property type="entry name" value="ENZYME, PUTATIVE (JCVI)-RELATED"/>
    <property type="match status" value="1"/>
</dbReference>
<protein>
    <submittedName>
        <fullName evidence="5">NRPS-like enzyme</fullName>
    </submittedName>
</protein>
<dbReference type="Gene3D" id="3.40.50.1820">
    <property type="entry name" value="alpha/beta hydrolase"/>
    <property type="match status" value="1"/>
</dbReference>
<dbReference type="PANTHER" id="PTHR43439">
    <property type="entry name" value="PHENYLACETATE-COENZYME A LIGASE"/>
    <property type="match status" value="1"/>
</dbReference>
<proteinExistence type="predicted"/>
<dbReference type="SUPFAM" id="SSF53474">
    <property type="entry name" value="alpha/beta-Hydrolases"/>
    <property type="match status" value="1"/>
</dbReference>
<dbReference type="SUPFAM" id="SSF47336">
    <property type="entry name" value="ACP-like"/>
    <property type="match status" value="1"/>
</dbReference>
<dbReference type="InterPro" id="IPR001031">
    <property type="entry name" value="Thioesterase"/>
</dbReference>
<evidence type="ECO:0000313" key="5">
    <source>
        <dbReference type="EMBL" id="KAK0488395.1"/>
    </source>
</evidence>
<comment type="caution">
    <text evidence="5">The sequence shown here is derived from an EMBL/GenBank/DDBJ whole genome shotgun (WGS) entry which is preliminary data.</text>
</comment>
<evidence type="ECO:0000256" key="1">
    <source>
        <dbReference type="ARBA" id="ARBA00022450"/>
    </source>
</evidence>
<evidence type="ECO:0000259" key="3">
    <source>
        <dbReference type="Pfam" id="PF00501"/>
    </source>
</evidence>